<dbReference type="InterPro" id="IPR002110">
    <property type="entry name" value="Ankyrin_rpt"/>
</dbReference>
<evidence type="ECO:0000313" key="5">
    <source>
        <dbReference type="Proteomes" id="UP001178507"/>
    </source>
</evidence>
<name>A0AA36HUB6_9DINO</name>
<dbReference type="Pfam" id="PF12796">
    <property type="entry name" value="Ank_2"/>
    <property type="match status" value="1"/>
</dbReference>
<dbReference type="Proteomes" id="UP001178507">
    <property type="component" value="Unassembled WGS sequence"/>
</dbReference>
<evidence type="ECO:0000313" key="4">
    <source>
        <dbReference type="EMBL" id="CAJ1374767.1"/>
    </source>
</evidence>
<reference evidence="4" key="1">
    <citation type="submission" date="2023-08" db="EMBL/GenBank/DDBJ databases">
        <authorList>
            <person name="Chen Y."/>
            <person name="Shah S."/>
            <person name="Dougan E. K."/>
            <person name="Thang M."/>
            <person name="Chan C."/>
        </authorList>
    </citation>
    <scope>NUCLEOTIDE SEQUENCE</scope>
</reference>
<gene>
    <name evidence="4" type="ORF">EVOR1521_LOCUS4224</name>
</gene>
<feature type="repeat" description="ANK" evidence="3">
    <location>
        <begin position="529"/>
        <end position="561"/>
    </location>
</feature>
<dbReference type="EMBL" id="CAUJNA010000276">
    <property type="protein sequence ID" value="CAJ1374767.1"/>
    <property type="molecule type" value="Genomic_DNA"/>
</dbReference>
<keyword evidence="2 3" id="KW-0040">ANK repeat</keyword>
<organism evidence="4 5">
    <name type="scientific">Effrenium voratum</name>
    <dbReference type="NCBI Taxonomy" id="2562239"/>
    <lineage>
        <taxon>Eukaryota</taxon>
        <taxon>Sar</taxon>
        <taxon>Alveolata</taxon>
        <taxon>Dinophyceae</taxon>
        <taxon>Suessiales</taxon>
        <taxon>Symbiodiniaceae</taxon>
        <taxon>Effrenium</taxon>
    </lineage>
</organism>
<sequence>MGACSSKMGACSSGYFSSVTSGNPCPVHACKFPMQVVSVADFLQSSGPPEPYSTWHTRGLLHKVHPDMFVIFVSHQWLSYTHPDPEGTQLAVLQHVLGGLCEGSFVVEDNILTHIYGLPEHNIDALRTKIANGFLFVDWMCIPQITSRKQGLNEINSDSITADAVESIPHYVEVSNLFVALVPELTHADTRELCNYKSWLTRGWCRGEMGCHLLSNKQNTSVIVIHSTMKAECMSHVDWQFNSIADCGFSVERDRAAVVQLEKTAMAAKVKHLEVVGPLHMYRYYMATFMEEPDSDVSVFLERFRFASLSMAVTETNPMNGVMCATLSGSARLLRILVENQAEVDHHIEGLGAVGHFDSSPMLMLAVSLNKPASLITTLLELRADVNAKDALGASVTTYLRSKEQADALLQAQPDLDCPGMPMGMTPFTIACTTAPPEAIAALLDARCDPNPPAVGVGWSPLHAACFWSRGSRHAVEKVRLLLDHKADVNAKSGPWDVQSGVGVASQLRAALFGLESCDARTRFFESLSGITPLGMAALMGDHDMAVFLWANGAGLLANDYGYMPEDLARMNSHWGVFKMLSVCSA</sequence>
<dbReference type="Gene3D" id="1.25.40.20">
    <property type="entry name" value="Ankyrin repeat-containing domain"/>
    <property type="match status" value="2"/>
</dbReference>
<evidence type="ECO:0000256" key="2">
    <source>
        <dbReference type="ARBA" id="ARBA00023043"/>
    </source>
</evidence>
<dbReference type="SUPFAM" id="SSF48403">
    <property type="entry name" value="Ankyrin repeat"/>
    <property type="match status" value="1"/>
</dbReference>
<dbReference type="SMART" id="SM00248">
    <property type="entry name" value="ANK"/>
    <property type="match status" value="5"/>
</dbReference>
<dbReference type="PANTHER" id="PTHR24198:SF165">
    <property type="entry name" value="ANKYRIN REPEAT-CONTAINING PROTEIN-RELATED"/>
    <property type="match status" value="1"/>
</dbReference>
<proteinExistence type="predicted"/>
<evidence type="ECO:0000256" key="1">
    <source>
        <dbReference type="ARBA" id="ARBA00022737"/>
    </source>
</evidence>
<comment type="caution">
    <text evidence="4">The sequence shown here is derived from an EMBL/GenBank/DDBJ whole genome shotgun (WGS) entry which is preliminary data.</text>
</comment>
<evidence type="ECO:0000256" key="3">
    <source>
        <dbReference type="PROSITE-ProRule" id="PRU00023"/>
    </source>
</evidence>
<dbReference type="PROSITE" id="PS50088">
    <property type="entry name" value="ANK_REPEAT"/>
    <property type="match status" value="2"/>
</dbReference>
<feature type="repeat" description="ANK" evidence="3">
    <location>
        <begin position="457"/>
        <end position="494"/>
    </location>
</feature>
<dbReference type="AlphaFoldDB" id="A0AA36HUB6"/>
<keyword evidence="5" id="KW-1185">Reference proteome</keyword>
<protein>
    <submittedName>
        <fullName evidence="4">Uncharacterized protein</fullName>
    </submittedName>
</protein>
<dbReference type="InterPro" id="IPR036770">
    <property type="entry name" value="Ankyrin_rpt-contain_sf"/>
</dbReference>
<accession>A0AA36HUB6</accession>
<dbReference type="PANTHER" id="PTHR24198">
    <property type="entry name" value="ANKYRIN REPEAT AND PROTEIN KINASE DOMAIN-CONTAINING PROTEIN"/>
    <property type="match status" value="1"/>
</dbReference>
<keyword evidence="1" id="KW-0677">Repeat</keyword>